<dbReference type="FunFam" id="3.30.160.60:FF:000032">
    <property type="entry name" value="Krueppel-like factor 4"/>
    <property type="match status" value="1"/>
</dbReference>
<feature type="domain" description="C2H2-type" evidence="9">
    <location>
        <begin position="653"/>
        <end position="682"/>
    </location>
</feature>
<evidence type="ECO:0000256" key="1">
    <source>
        <dbReference type="ARBA" id="ARBA00022723"/>
    </source>
</evidence>
<proteinExistence type="predicted"/>
<feature type="region of interest" description="Disordered" evidence="8">
    <location>
        <begin position="517"/>
        <end position="563"/>
    </location>
</feature>
<dbReference type="InterPro" id="IPR036236">
    <property type="entry name" value="Znf_C2H2_sf"/>
</dbReference>
<feature type="compositionally biased region" description="Polar residues" evidence="8">
    <location>
        <begin position="125"/>
        <end position="143"/>
    </location>
</feature>
<evidence type="ECO:0000256" key="6">
    <source>
        <dbReference type="ARBA" id="ARBA00023163"/>
    </source>
</evidence>
<dbReference type="GO" id="GO:0008270">
    <property type="term" value="F:zinc ion binding"/>
    <property type="evidence" value="ECO:0007669"/>
    <property type="project" value="UniProtKB-KW"/>
</dbReference>
<keyword evidence="1" id="KW-0479">Metal-binding</keyword>
<keyword evidence="5" id="KW-0805">Transcription regulation</keyword>
<organism evidence="10 11">
    <name type="scientific">Bondarzewia mesenterica</name>
    <dbReference type="NCBI Taxonomy" id="1095465"/>
    <lineage>
        <taxon>Eukaryota</taxon>
        <taxon>Fungi</taxon>
        <taxon>Dikarya</taxon>
        <taxon>Basidiomycota</taxon>
        <taxon>Agaricomycotina</taxon>
        <taxon>Agaricomycetes</taxon>
        <taxon>Russulales</taxon>
        <taxon>Bondarzewiaceae</taxon>
        <taxon>Bondarzewia</taxon>
    </lineage>
</organism>
<keyword evidence="11" id="KW-1185">Reference proteome</keyword>
<dbReference type="SUPFAM" id="SSF57667">
    <property type="entry name" value="beta-beta-alpha zinc fingers"/>
    <property type="match status" value="2"/>
</dbReference>
<feature type="region of interest" description="Disordered" evidence="8">
    <location>
        <begin position="726"/>
        <end position="755"/>
    </location>
</feature>
<protein>
    <recommendedName>
        <fullName evidence="9">C2H2-type domain-containing protein</fullName>
    </recommendedName>
</protein>
<feature type="compositionally biased region" description="Low complexity" evidence="8">
    <location>
        <begin position="296"/>
        <end position="316"/>
    </location>
</feature>
<dbReference type="GO" id="GO:0000981">
    <property type="term" value="F:DNA-binding transcription factor activity, RNA polymerase II-specific"/>
    <property type="evidence" value="ECO:0007669"/>
    <property type="project" value="TreeGrafter"/>
</dbReference>
<feature type="compositionally biased region" description="Polar residues" evidence="8">
    <location>
        <begin position="279"/>
        <end position="295"/>
    </location>
</feature>
<dbReference type="InterPro" id="IPR013087">
    <property type="entry name" value="Znf_C2H2_type"/>
</dbReference>
<feature type="domain" description="C2H2-type" evidence="9">
    <location>
        <begin position="683"/>
        <end position="707"/>
    </location>
</feature>
<evidence type="ECO:0000256" key="8">
    <source>
        <dbReference type="SAM" id="MobiDB-lite"/>
    </source>
</evidence>
<dbReference type="AlphaFoldDB" id="A0A4S4LYX8"/>
<feature type="compositionally biased region" description="Pro residues" evidence="8">
    <location>
        <begin position="198"/>
        <end position="207"/>
    </location>
</feature>
<keyword evidence="2" id="KW-0677">Repeat</keyword>
<feature type="region of interest" description="Disordered" evidence="8">
    <location>
        <begin position="580"/>
        <end position="601"/>
    </location>
</feature>
<evidence type="ECO:0000313" key="11">
    <source>
        <dbReference type="Proteomes" id="UP000310158"/>
    </source>
</evidence>
<feature type="region of interest" description="Disordered" evidence="8">
    <location>
        <begin position="344"/>
        <end position="387"/>
    </location>
</feature>
<dbReference type="Proteomes" id="UP000310158">
    <property type="component" value="Unassembled WGS sequence"/>
</dbReference>
<dbReference type="GO" id="GO:0045944">
    <property type="term" value="P:positive regulation of transcription by RNA polymerase II"/>
    <property type="evidence" value="ECO:0007669"/>
    <property type="project" value="UniProtKB-ARBA"/>
</dbReference>
<evidence type="ECO:0000256" key="2">
    <source>
        <dbReference type="ARBA" id="ARBA00022737"/>
    </source>
</evidence>
<dbReference type="InterPro" id="IPR050329">
    <property type="entry name" value="GLI_C2H2-zinc-finger"/>
</dbReference>
<comment type="caution">
    <text evidence="10">The sequence shown here is derived from an EMBL/GenBank/DDBJ whole genome shotgun (WGS) entry which is preliminary data.</text>
</comment>
<feature type="compositionally biased region" description="Polar residues" evidence="8">
    <location>
        <begin position="360"/>
        <end position="387"/>
    </location>
</feature>
<dbReference type="GO" id="GO:0000978">
    <property type="term" value="F:RNA polymerase II cis-regulatory region sequence-specific DNA binding"/>
    <property type="evidence" value="ECO:0007669"/>
    <property type="project" value="TreeGrafter"/>
</dbReference>
<keyword evidence="6" id="KW-0804">Transcription</keyword>
<feature type="compositionally biased region" description="Low complexity" evidence="8">
    <location>
        <begin position="546"/>
        <end position="563"/>
    </location>
</feature>
<dbReference type="PANTHER" id="PTHR19818:SF139">
    <property type="entry name" value="PAIR-RULE PROTEIN ODD-PAIRED"/>
    <property type="match status" value="1"/>
</dbReference>
<evidence type="ECO:0000256" key="3">
    <source>
        <dbReference type="ARBA" id="ARBA00022771"/>
    </source>
</evidence>
<evidence type="ECO:0000256" key="4">
    <source>
        <dbReference type="ARBA" id="ARBA00022833"/>
    </source>
</evidence>
<evidence type="ECO:0000256" key="5">
    <source>
        <dbReference type="ARBA" id="ARBA00023015"/>
    </source>
</evidence>
<dbReference type="PROSITE" id="PS00028">
    <property type="entry name" value="ZINC_FINGER_C2H2_1"/>
    <property type="match status" value="2"/>
</dbReference>
<dbReference type="Gene3D" id="3.30.160.60">
    <property type="entry name" value="Classic Zinc Finger"/>
    <property type="match status" value="3"/>
</dbReference>
<sequence length="755" mass="80301">MDQFHHDPSFVDFDSPSVDNLNIPHLEGFDNYISASPHFPPTPSYAGSYQNSPYSGVSELDFDSKEDSLGLFNSDPLVISREDYDPTAYDAPSSSGLLIFDETFMSGVGNSSHVSVSVTPAIDDPQQSPSIYDHGSPSSSNGGADSANEDFRSPASSVSSHRGVGQSFSSPRLNFEGLCMDSPYLSSGQMPGERAPTPSKPPSPPQILIPDSGHRSGAPSGGFSQEPPTINAPAGDGVGPRLQIVPATPVSGLDDPTQVAYGNSLLSQGVHPVSRRSPAASQQSVSANWSHQAETSASAGPSQSSQFGSQPGGVSFNFPPNRGQDLRGSETGLSLIDSAMSGADDFLLPPSPSRVRSKSDTSLRPPQWNGSLNQDQGGASDASNFSNRGAGMTVNMNQVLPPMSDLDFHHPLRHPSSAGPGQTTFGIGFQPQPLPAPFSYQQHHSSGLLSADFGAASLRRAKSDGGTRQTHRQVRSEDFRPMMSAGNSSLHPFPPSQHQDYISSFSSQRQMQFLTPSHESVPSITRGHHRRASSGSRDRGGAWTTSARMSPYPSPSASPAHLLEPLPNVGIAGSNRYVQDLGQAGGSTPGSRVSTPLPVAKPNVTTTATADASMKRRINEAKFVCDVPGCGSTFTRHFNLKGHKRSHNDEKPFQCKWPGCGKGFARQHDCKRHEQLHSNNRPFTCEGCKKQFARLDALNRHLRSEGGSGCAKVQGNIEVERAQNTTQNMDGSAGMPKVESDQSWGQGGFGGGLLM</sequence>
<dbReference type="PROSITE" id="PS50157">
    <property type="entry name" value="ZINC_FINGER_C2H2_2"/>
    <property type="match status" value="3"/>
</dbReference>
<dbReference type="EMBL" id="SGPL01000093">
    <property type="protein sequence ID" value="THH17909.1"/>
    <property type="molecule type" value="Genomic_DNA"/>
</dbReference>
<dbReference type="PANTHER" id="PTHR19818">
    <property type="entry name" value="ZINC FINGER PROTEIN ZIC AND GLI"/>
    <property type="match status" value="1"/>
</dbReference>
<feature type="region of interest" description="Disordered" evidence="8">
    <location>
        <begin position="269"/>
        <end position="329"/>
    </location>
</feature>
<name>A0A4S4LYX8_9AGAM</name>
<feature type="compositionally biased region" description="Polar residues" evidence="8">
    <location>
        <begin position="154"/>
        <end position="172"/>
    </location>
</feature>
<dbReference type="SMART" id="SM00355">
    <property type="entry name" value="ZnF_C2H2"/>
    <property type="match status" value="3"/>
</dbReference>
<dbReference type="GO" id="GO:0005634">
    <property type="term" value="C:nucleus"/>
    <property type="evidence" value="ECO:0007669"/>
    <property type="project" value="UniProtKB-ARBA"/>
</dbReference>
<feature type="region of interest" description="Disordered" evidence="8">
    <location>
        <begin position="112"/>
        <end position="172"/>
    </location>
</feature>
<reference evidence="10 11" key="1">
    <citation type="submission" date="2019-02" db="EMBL/GenBank/DDBJ databases">
        <title>Genome sequencing of the rare red list fungi Bondarzewia mesenterica.</title>
        <authorList>
            <person name="Buettner E."/>
            <person name="Kellner H."/>
        </authorList>
    </citation>
    <scope>NUCLEOTIDE SEQUENCE [LARGE SCALE GENOMIC DNA]</scope>
    <source>
        <strain evidence="10 11">DSM 108281</strain>
    </source>
</reference>
<dbReference type="Pfam" id="PF00096">
    <property type="entry name" value="zf-C2H2"/>
    <property type="match status" value="1"/>
</dbReference>
<dbReference type="OrthoDB" id="4748970at2759"/>
<gene>
    <name evidence="10" type="ORF">EW146_g3007</name>
</gene>
<evidence type="ECO:0000313" key="10">
    <source>
        <dbReference type="EMBL" id="THH17909.1"/>
    </source>
</evidence>
<evidence type="ECO:0000259" key="9">
    <source>
        <dbReference type="PROSITE" id="PS50157"/>
    </source>
</evidence>
<feature type="region of interest" description="Disordered" evidence="8">
    <location>
        <begin position="184"/>
        <end position="256"/>
    </location>
</feature>
<feature type="domain" description="C2H2-type" evidence="9">
    <location>
        <begin position="623"/>
        <end position="652"/>
    </location>
</feature>
<feature type="compositionally biased region" description="Gly residues" evidence="8">
    <location>
        <begin position="745"/>
        <end position="755"/>
    </location>
</feature>
<keyword evidence="3 7" id="KW-0863">Zinc-finger</keyword>
<evidence type="ECO:0000256" key="7">
    <source>
        <dbReference type="PROSITE-ProRule" id="PRU00042"/>
    </source>
</evidence>
<accession>A0A4S4LYX8</accession>
<keyword evidence="4" id="KW-0862">Zinc</keyword>